<dbReference type="SMART" id="SM00052">
    <property type="entry name" value="EAL"/>
    <property type="match status" value="1"/>
</dbReference>
<dbReference type="GO" id="GO:0071111">
    <property type="term" value="F:cyclic-guanylate-specific phosphodiesterase activity"/>
    <property type="evidence" value="ECO:0007669"/>
    <property type="project" value="InterPro"/>
</dbReference>
<dbReference type="SUPFAM" id="SSF141868">
    <property type="entry name" value="EAL domain-like"/>
    <property type="match status" value="1"/>
</dbReference>
<dbReference type="InterPro" id="IPR001633">
    <property type="entry name" value="EAL_dom"/>
</dbReference>
<dbReference type="Proteomes" id="UP000050317">
    <property type="component" value="Unassembled WGS sequence"/>
</dbReference>
<feature type="domain" description="EAL" evidence="1">
    <location>
        <begin position="29"/>
        <end position="279"/>
    </location>
</feature>
<comment type="caution">
    <text evidence="2">The sequence shown here is derived from an EMBL/GenBank/DDBJ whole genome shotgun (WGS) entry which is preliminary data.</text>
</comment>
<evidence type="ECO:0000259" key="1">
    <source>
        <dbReference type="PROSITE" id="PS50883"/>
    </source>
</evidence>
<dbReference type="Gene3D" id="3.20.20.450">
    <property type="entry name" value="EAL domain"/>
    <property type="match status" value="1"/>
</dbReference>
<dbReference type="PATRIC" id="fig|251703.9.peg.4233"/>
<dbReference type="PROSITE" id="PS50883">
    <property type="entry name" value="EAL"/>
    <property type="match status" value="1"/>
</dbReference>
<dbReference type="CDD" id="cd01948">
    <property type="entry name" value="EAL"/>
    <property type="match status" value="1"/>
</dbReference>
<protein>
    <submittedName>
        <fullName evidence="2">Cyclic diguanylate phosphodiesterase domain-containing protein</fullName>
    </submittedName>
</protein>
<name>A0A0Q0GPZ9_9PSED</name>
<dbReference type="InterPro" id="IPR050706">
    <property type="entry name" value="Cyclic-di-GMP_PDE-like"/>
</dbReference>
<evidence type="ECO:0000313" key="2">
    <source>
        <dbReference type="EMBL" id="KPZ15902.1"/>
    </source>
</evidence>
<reference evidence="2 3" key="1">
    <citation type="submission" date="2015-09" db="EMBL/GenBank/DDBJ databases">
        <title>Genome announcement of multiple Pseudomonas syringae strains.</title>
        <authorList>
            <person name="Thakur S."/>
            <person name="Wang P.W."/>
            <person name="Gong Y."/>
            <person name="Weir B.S."/>
            <person name="Guttman D.S."/>
        </authorList>
    </citation>
    <scope>NUCLEOTIDE SEQUENCE [LARGE SCALE GENOMIC DNA]</scope>
    <source>
        <strain evidence="2 3">ICMP3963</strain>
    </source>
</reference>
<dbReference type="EMBL" id="LJRR01000213">
    <property type="protein sequence ID" value="KPZ15902.1"/>
    <property type="molecule type" value="Genomic_DNA"/>
</dbReference>
<dbReference type="InterPro" id="IPR035919">
    <property type="entry name" value="EAL_sf"/>
</dbReference>
<dbReference type="Pfam" id="PF00563">
    <property type="entry name" value="EAL"/>
    <property type="match status" value="1"/>
</dbReference>
<accession>A0A0Q0GPZ9</accession>
<proteinExistence type="predicted"/>
<sequence length="281" mass="31665">MLACQNQLFIILWPRPHMERDVTDFPTSLTAPKKGCEGCTGSPELGFSFDYAYQPIVNLHDQSIFAHEALVRGPNGEGAMSVLNQVTDQNRYRFDQKCRTTAIAGAAKLGMTERLSINFLPNAVYRPELCIRSTLEAAKQHDFPIERLIFETIESEHVDNNNHLSNILREYREFGFMTAIDDFGAGYSGLTLLADFQPDLIKLDMNLVRDIHRDRARQAIVRGVVTMCKDLGIKLIAEGIEHIEERDFLADCGISLMQGYLFAKPAFKALAQVAPEAWQKP</sequence>
<dbReference type="AlphaFoldDB" id="A0A0Q0GPZ9"/>
<dbReference type="PANTHER" id="PTHR33121">
    <property type="entry name" value="CYCLIC DI-GMP PHOSPHODIESTERASE PDEF"/>
    <property type="match status" value="1"/>
</dbReference>
<organism evidence="2 3">
    <name type="scientific">Pseudomonas syringae pv. viburni</name>
    <dbReference type="NCBI Taxonomy" id="251703"/>
    <lineage>
        <taxon>Bacteria</taxon>
        <taxon>Pseudomonadati</taxon>
        <taxon>Pseudomonadota</taxon>
        <taxon>Gammaproteobacteria</taxon>
        <taxon>Pseudomonadales</taxon>
        <taxon>Pseudomonadaceae</taxon>
        <taxon>Pseudomonas</taxon>
    </lineage>
</organism>
<dbReference type="PANTHER" id="PTHR33121:SF15">
    <property type="entry name" value="BLUE LIGHT- AND TEMPERATURE-REGULATED ANTIREPRESSOR BLUF"/>
    <property type="match status" value="1"/>
</dbReference>
<evidence type="ECO:0000313" key="3">
    <source>
        <dbReference type="Proteomes" id="UP000050317"/>
    </source>
</evidence>
<gene>
    <name evidence="2" type="ORF">ALO40_100070</name>
</gene>